<dbReference type="Proteomes" id="UP000469558">
    <property type="component" value="Unassembled WGS sequence"/>
</dbReference>
<keyword evidence="2" id="KW-1185">Reference proteome</keyword>
<dbReference type="OrthoDB" id="409121at2759"/>
<dbReference type="AlphaFoldDB" id="A0A8T9CC66"/>
<accession>A0A8T9CC66</accession>
<evidence type="ECO:0000313" key="2">
    <source>
        <dbReference type="Proteomes" id="UP000469558"/>
    </source>
</evidence>
<dbReference type="PANTHER" id="PTHR35569:SF1">
    <property type="entry name" value="CYANAMIDE HYDRATASE DDI2-RELATED"/>
    <property type="match status" value="1"/>
</dbReference>
<reference evidence="1 2" key="1">
    <citation type="submission" date="2018-05" db="EMBL/GenBank/DDBJ databases">
        <title>Genome sequencing and assembly of the regulated plant pathogen Lachnellula willkommii and related sister species for the development of diagnostic species identification markers.</title>
        <authorList>
            <person name="Giroux E."/>
            <person name="Bilodeau G."/>
        </authorList>
    </citation>
    <scope>NUCLEOTIDE SEQUENCE [LARGE SCALE GENOMIC DNA]</scope>
    <source>
        <strain evidence="1 2">CBS 268.59</strain>
    </source>
</reference>
<evidence type="ECO:0000313" key="1">
    <source>
        <dbReference type="EMBL" id="TVY83375.1"/>
    </source>
</evidence>
<organism evidence="1 2">
    <name type="scientific">Lachnellula suecica</name>
    <dbReference type="NCBI Taxonomy" id="602035"/>
    <lineage>
        <taxon>Eukaryota</taxon>
        <taxon>Fungi</taxon>
        <taxon>Dikarya</taxon>
        <taxon>Ascomycota</taxon>
        <taxon>Pezizomycotina</taxon>
        <taxon>Leotiomycetes</taxon>
        <taxon>Helotiales</taxon>
        <taxon>Lachnaceae</taxon>
        <taxon>Lachnellula</taxon>
    </lineage>
</organism>
<proteinExistence type="predicted"/>
<sequence>MSESPNPAIAAYGWQAVPRDIETLISKSAAPASGSANPIQASSISLPSSALAQKVREHAEKELAPETFNHSMRVYYYGILPFPFEKKRSRVLIGQAILQHAFPTWASESFNETYFLTCMMHDIGTTSKNLTSTLLSFEFYGGFLSLSLLKSLSSPVPQAESVAEAVIRHQDLGSTGTLTRIGALIQLATVFDNMGDNPELVHKETIESVVAEWPRNGWSGCFARTIRKENTLKPWAHTTHLGENDFPVGVENNSLMAPYDK</sequence>
<gene>
    <name evidence="1" type="primary">CAH_1</name>
    <name evidence="1" type="ORF">LSUE1_G001259</name>
</gene>
<protein>
    <submittedName>
        <fullName evidence="1">Cyanamide hydratase</fullName>
    </submittedName>
</protein>
<name>A0A8T9CC66_9HELO</name>
<dbReference type="SUPFAM" id="SSF109604">
    <property type="entry name" value="HD-domain/PDEase-like"/>
    <property type="match status" value="1"/>
</dbReference>
<dbReference type="EMBL" id="QGMK01000198">
    <property type="protein sequence ID" value="TVY83375.1"/>
    <property type="molecule type" value="Genomic_DNA"/>
</dbReference>
<comment type="caution">
    <text evidence="1">The sequence shown here is derived from an EMBL/GenBank/DDBJ whole genome shotgun (WGS) entry which is preliminary data.</text>
</comment>
<dbReference type="PANTHER" id="PTHR35569">
    <property type="entry name" value="CYANAMIDE HYDRATASE DDI2-RELATED"/>
    <property type="match status" value="1"/>
</dbReference>
<dbReference type="NCBIfam" id="TIGR03401">
    <property type="entry name" value="cyanamide_fam"/>
    <property type="match status" value="1"/>
</dbReference>
<dbReference type="InterPro" id="IPR017771">
    <property type="entry name" value="Cyanamide_hydratase_HD"/>
</dbReference>